<organism evidence="12 13">
    <name type="scientific">Thauera propionica</name>
    <dbReference type="NCBI Taxonomy" id="2019431"/>
    <lineage>
        <taxon>Bacteria</taxon>
        <taxon>Pseudomonadati</taxon>
        <taxon>Pseudomonadota</taxon>
        <taxon>Betaproteobacteria</taxon>
        <taxon>Rhodocyclales</taxon>
        <taxon>Zoogloeaceae</taxon>
        <taxon>Thauera</taxon>
    </lineage>
</organism>
<dbReference type="InterPro" id="IPR036225">
    <property type="entry name" value="SRP/SRP_N"/>
</dbReference>
<evidence type="ECO:0000256" key="9">
    <source>
        <dbReference type="ARBA" id="ARBA00053570"/>
    </source>
</evidence>
<dbReference type="NCBIfam" id="TIGR00064">
    <property type="entry name" value="ftsY"/>
    <property type="match status" value="1"/>
</dbReference>
<evidence type="ECO:0000313" key="12">
    <source>
        <dbReference type="EMBL" id="OYD53488.1"/>
    </source>
</evidence>
<feature type="domain" description="SRP54-type proteins GTP-binding" evidence="11">
    <location>
        <begin position="377"/>
        <end position="390"/>
    </location>
</feature>
<evidence type="ECO:0000256" key="5">
    <source>
        <dbReference type="ARBA" id="ARBA00023134"/>
    </source>
</evidence>
<evidence type="ECO:0000256" key="8">
    <source>
        <dbReference type="ARBA" id="ARBA00048027"/>
    </source>
</evidence>
<evidence type="ECO:0000313" key="13">
    <source>
        <dbReference type="Proteomes" id="UP000215181"/>
    </source>
</evidence>
<dbReference type="InterPro" id="IPR013822">
    <property type="entry name" value="Signal_recog_particl_SRP54_hlx"/>
</dbReference>
<dbReference type="InterPro" id="IPR042101">
    <property type="entry name" value="SRP54_N_sf"/>
</dbReference>
<evidence type="ECO:0000256" key="2">
    <source>
        <dbReference type="ARBA" id="ARBA00022490"/>
    </source>
</evidence>
<reference evidence="12 13" key="1">
    <citation type="submission" date="2017-07" db="EMBL/GenBank/DDBJ databases">
        <title>Thauera sp. KNDSS-Mac4 genome sequence and assembly.</title>
        <authorList>
            <person name="Mayilraj S."/>
        </authorList>
    </citation>
    <scope>NUCLEOTIDE SEQUENCE [LARGE SCALE GENOMIC DNA]</scope>
    <source>
        <strain evidence="12 13">KNDSS-Mac4</strain>
    </source>
</reference>
<dbReference type="Gene3D" id="3.40.50.300">
    <property type="entry name" value="P-loop containing nucleotide triphosphate hydrolases"/>
    <property type="match status" value="1"/>
</dbReference>
<dbReference type="SMART" id="SM00382">
    <property type="entry name" value="AAA"/>
    <property type="match status" value="1"/>
</dbReference>
<evidence type="ECO:0000259" key="11">
    <source>
        <dbReference type="PROSITE" id="PS00300"/>
    </source>
</evidence>
<keyword evidence="3 10" id="KW-0547">Nucleotide-binding</keyword>
<dbReference type="GO" id="GO:0006614">
    <property type="term" value="P:SRP-dependent cotranslational protein targeting to membrane"/>
    <property type="evidence" value="ECO:0007669"/>
    <property type="project" value="InterPro"/>
</dbReference>
<keyword evidence="5 10" id="KW-0342">GTP-binding</keyword>
<evidence type="ECO:0000256" key="7">
    <source>
        <dbReference type="ARBA" id="ARBA00023170"/>
    </source>
</evidence>
<keyword evidence="13" id="KW-1185">Reference proteome</keyword>
<dbReference type="Proteomes" id="UP000215181">
    <property type="component" value="Unassembled WGS sequence"/>
</dbReference>
<dbReference type="HAMAP" id="MF_00920">
    <property type="entry name" value="FtsY"/>
    <property type="match status" value="1"/>
</dbReference>
<dbReference type="GO" id="GO:0005525">
    <property type="term" value="F:GTP binding"/>
    <property type="evidence" value="ECO:0007669"/>
    <property type="project" value="UniProtKB-UniRule"/>
</dbReference>
<accession>A0A235EWQ5</accession>
<name>A0A235EWQ5_9RHOO</name>
<dbReference type="EMBL" id="NOIH01000014">
    <property type="protein sequence ID" value="OYD53488.1"/>
    <property type="molecule type" value="Genomic_DNA"/>
</dbReference>
<comment type="subcellular location">
    <subcellularLocation>
        <location evidence="10">Cell membrane</location>
        <topology evidence="10">Peripheral membrane protein</topology>
        <orientation evidence="10">Cytoplasmic side</orientation>
    </subcellularLocation>
    <subcellularLocation>
        <location evidence="10">Cytoplasm</location>
    </subcellularLocation>
</comment>
<evidence type="ECO:0000256" key="6">
    <source>
        <dbReference type="ARBA" id="ARBA00023136"/>
    </source>
</evidence>
<sequence length="418" mass="44015">MFGFLKKKFGKNEQAESGQPSAEEIVEPQATEAVTPAVDATVVTETAVAVEQPAVETVADAVPARPVDVPVEELLPALAPSEPVPAAAPVVANPPATAEAPAKRSWTDRLKAGLARTRQQLGGGLASLFGLRKIDEDLLEELESTLLMADCGVEATQHLIDDLRLRWKRDRLETADQLQQALADGLNGIIAPLEQPLDISSHQPFIIMIAGVNGSGKTTSIGKLAKYFQAQGKSVLLAAGDTFRAAAREQLMTWGERNNVTVVAQDGGDAAAVIFDAISAARARNIDIVLADTAGRLPTQLHLMEEIAKVRRVIAKADPSGPHEVLLVLDANIGQNALAQVKAFDKAIGVTGLVVTKLDGTAKGGVLAAIARQCPKPLRFIGVGEGIDDLQPFKAREFVDALFEPGAAAVKNGAGERA</sequence>
<dbReference type="EC" id="3.6.5.4" evidence="10"/>
<dbReference type="InterPro" id="IPR004390">
    <property type="entry name" value="SR_rcpt_FtsY"/>
</dbReference>
<dbReference type="InterPro" id="IPR000897">
    <property type="entry name" value="SRP54_GTPase_dom"/>
</dbReference>
<dbReference type="CDD" id="cd17874">
    <property type="entry name" value="FtsY"/>
    <property type="match status" value="1"/>
</dbReference>
<keyword evidence="7 10" id="KW-0675">Receptor</keyword>
<dbReference type="PANTHER" id="PTHR43134">
    <property type="entry name" value="SIGNAL RECOGNITION PARTICLE RECEPTOR SUBUNIT ALPHA"/>
    <property type="match status" value="1"/>
</dbReference>
<dbReference type="GO" id="GO:0005886">
    <property type="term" value="C:plasma membrane"/>
    <property type="evidence" value="ECO:0007669"/>
    <property type="project" value="UniProtKB-SubCell"/>
</dbReference>
<keyword evidence="2 10" id="KW-0963">Cytoplasm</keyword>
<dbReference type="GO" id="GO:0005737">
    <property type="term" value="C:cytoplasm"/>
    <property type="evidence" value="ECO:0007669"/>
    <property type="project" value="UniProtKB-SubCell"/>
</dbReference>
<feature type="binding site" evidence="10">
    <location>
        <begin position="292"/>
        <end position="296"/>
    </location>
    <ligand>
        <name>GTP</name>
        <dbReference type="ChEBI" id="CHEBI:37565"/>
    </ligand>
</feature>
<evidence type="ECO:0000256" key="10">
    <source>
        <dbReference type="HAMAP-Rule" id="MF_00920"/>
    </source>
</evidence>
<comment type="catalytic activity">
    <reaction evidence="8 10">
        <text>GTP + H2O = GDP + phosphate + H(+)</text>
        <dbReference type="Rhea" id="RHEA:19669"/>
        <dbReference type="ChEBI" id="CHEBI:15377"/>
        <dbReference type="ChEBI" id="CHEBI:15378"/>
        <dbReference type="ChEBI" id="CHEBI:37565"/>
        <dbReference type="ChEBI" id="CHEBI:43474"/>
        <dbReference type="ChEBI" id="CHEBI:58189"/>
        <dbReference type="EC" id="3.6.5.4"/>
    </reaction>
</comment>
<dbReference type="FunFam" id="1.20.120.140:FF:000002">
    <property type="entry name" value="Signal recognition particle receptor FtsY"/>
    <property type="match status" value="1"/>
</dbReference>
<feature type="binding site" evidence="10">
    <location>
        <begin position="211"/>
        <end position="218"/>
    </location>
    <ligand>
        <name>GTP</name>
        <dbReference type="ChEBI" id="CHEBI:37565"/>
    </ligand>
</feature>
<comment type="caution">
    <text evidence="12">The sequence shown here is derived from an EMBL/GenBank/DDBJ whole genome shotgun (WGS) entry which is preliminary data.</text>
</comment>
<dbReference type="SMART" id="SM00962">
    <property type="entry name" value="SRP54"/>
    <property type="match status" value="1"/>
</dbReference>
<dbReference type="PROSITE" id="PS00300">
    <property type="entry name" value="SRP54"/>
    <property type="match status" value="1"/>
</dbReference>
<evidence type="ECO:0000256" key="4">
    <source>
        <dbReference type="ARBA" id="ARBA00022801"/>
    </source>
</evidence>
<dbReference type="InterPro" id="IPR027417">
    <property type="entry name" value="P-loop_NTPase"/>
</dbReference>
<dbReference type="Pfam" id="PF00448">
    <property type="entry name" value="SRP54"/>
    <property type="match status" value="1"/>
</dbReference>
<comment type="function">
    <text evidence="9 10">Involved in targeting and insertion of nascent membrane proteins into the cytoplasmic membrane. Acts as a receptor for the complex formed by the signal recognition particle (SRP) and the ribosome-nascent chain (RNC). Interaction with SRP-RNC leads to the transfer of the RNC complex to the Sec translocase for insertion into the membrane, the hydrolysis of GTP by both Ffh and FtsY, and the dissociation of the SRP-FtsY complex into the individual components.</text>
</comment>
<keyword evidence="4 10" id="KW-0378">Hydrolase</keyword>
<evidence type="ECO:0000256" key="3">
    <source>
        <dbReference type="ARBA" id="ARBA00022741"/>
    </source>
</evidence>
<dbReference type="PANTHER" id="PTHR43134:SF1">
    <property type="entry name" value="SIGNAL RECOGNITION PARTICLE RECEPTOR SUBUNIT ALPHA"/>
    <property type="match status" value="1"/>
</dbReference>
<keyword evidence="1 10" id="KW-1003">Cell membrane</keyword>
<comment type="similarity">
    <text evidence="10">Belongs to the GTP-binding SRP family. FtsY subfamily.</text>
</comment>
<dbReference type="SUPFAM" id="SSF47364">
    <property type="entry name" value="Domain of the SRP/SRP receptor G-proteins"/>
    <property type="match status" value="1"/>
</dbReference>
<dbReference type="OrthoDB" id="9804720at2"/>
<dbReference type="GO" id="GO:0005047">
    <property type="term" value="F:signal recognition particle binding"/>
    <property type="evidence" value="ECO:0007669"/>
    <property type="project" value="TreeGrafter"/>
</dbReference>
<dbReference type="Gene3D" id="1.20.120.140">
    <property type="entry name" value="Signal recognition particle SRP54, nucleotide-binding domain"/>
    <property type="match status" value="1"/>
</dbReference>
<dbReference type="SUPFAM" id="SSF52540">
    <property type="entry name" value="P-loop containing nucleoside triphosphate hydrolases"/>
    <property type="match status" value="1"/>
</dbReference>
<protein>
    <recommendedName>
        <fullName evidence="10">Signal recognition particle receptor FtsY</fullName>
        <shortName evidence="10">SRP receptor</shortName>
        <ecNumber evidence="10">3.6.5.4</ecNumber>
    </recommendedName>
</protein>
<dbReference type="RefSeq" id="WP_094268797.1">
    <property type="nucleotide sequence ID" value="NZ_JAQVFK010000015.1"/>
</dbReference>
<dbReference type="Pfam" id="PF02881">
    <property type="entry name" value="SRP54_N"/>
    <property type="match status" value="1"/>
</dbReference>
<dbReference type="AlphaFoldDB" id="A0A235EWQ5"/>
<evidence type="ECO:0000256" key="1">
    <source>
        <dbReference type="ARBA" id="ARBA00022475"/>
    </source>
</evidence>
<dbReference type="GO" id="GO:0003924">
    <property type="term" value="F:GTPase activity"/>
    <property type="evidence" value="ECO:0007669"/>
    <property type="project" value="UniProtKB-UniRule"/>
</dbReference>
<dbReference type="SMART" id="SM00963">
    <property type="entry name" value="SRP54_N"/>
    <property type="match status" value="1"/>
</dbReference>
<dbReference type="FunFam" id="3.40.50.300:FF:000053">
    <property type="entry name" value="Signal recognition particle receptor FtsY"/>
    <property type="match status" value="1"/>
</dbReference>
<comment type="subunit">
    <text evidence="10">Part of the signal recognition particle protein translocation system, which is composed of SRP and FtsY. SRP is a ribonucleoprotein composed of Ffh and a 4.5S RNA molecule.</text>
</comment>
<proteinExistence type="inferred from homology"/>
<dbReference type="InterPro" id="IPR003593">
    <property type="entry name" value="AAA+_ATPase"/>
</dbReference>
<gene>
    <name evidence="10" type="primary">ftsY</name>
    <name evidence="12" type="ORF">CGK74_12460</name>
</gene>
<feature type="binding site" evidence="10">
    <location>
        <begin position="356"/>
        <end position="359"/>
    </location>
    <ligand>
        <name>GTP</name>
        <dbReference type="ChEBI" id="CHEBI:37565"/>
    </ligand>
</feature>
<keyword evidence="6 10" id="KW-0472">Membrane</keyword>